<dbReference type="Proteomes" id="UP001189429">
    <property type="component" value="Unassembled WGS sequence"/>
</dbReference>
<evidence type="ECO:0000256" key="2">
    <source>
        <dbReference type="ARBA" id="ARBA00010320"/>
    </source>
</evidence>
<comment type="caution">
    <text evidence="10">The sequence shown here is derived from an EMBL/GenBank/DDBJ whole genome shotgun (WGS) entry which is preliminary data.</text>
</comment>
<proteinExistence type="inferred from homology"/>
<evidence type="ECO:0000259" key="9">
    <source>
        <dbReference type="Pfam" id="PF10443"/>
    </source>
</evidence>
<dbReference type="PANTHER" id="PTHR32198">
    <property type="entry name" value="MITOCHONDRIAL ESCAPE PROTEIN 2"/>
    <property type="match status" value="1"/>
</dbReference>
<dbReference type="InterPro" id="IPR039627">
    <property type="entry name" value="Yme2_C"/>
</dbReference>
<name>A0ABN9VZE9_9DINO</name>
<dbReference type="InterPro" id="IPR018850">
    <property type="entry name" value="Mt_escape_2_C"/>
</dbReference>
<evidence type="ECO:0000256" key="8">
    <source>
        <dbReference type="SAM" id="MobiDB-lite"/>
    </source>
</evidence>
<evidence type="ECO:0000256" key="7">
    <source>
        <dbReference type="ARBA" id="ARBA00023136"/>
    </source>
</evidence>
<comment type="similarity">
    <text evidence="2">Belongs to the YME2 family.</text>
</comment>
<feature type="domain" description="Mitochondrial escape protein 2 C-terminal" evidence="9">
    <location>
        <begin position="445"/>
        <end position="746"/>
    </location>
</feature>
<keyword evidence="6" id="KW-0496">Mitochondrion</keyword>
<evidence type="ECO:0000313" key="11">
    <source>
        <dbReference type="Proteomes" id="UP001189429"/>
    </source>
</evidence>
<evidence type="ECO:0000256" key="6">
    <source>
        <dbReference type="ARBA" id="ARBA00023128"/>
    </source>
</evidence>
<protein>
    <recommendedName>
        <fullName evidence="9">Mitochondrial escape protein 2 C-terminal domain-containing protein</fullName>
    </recommendedName>
</protein>
<evidence type="ECO:0000256" key="5">
    <source>
        <dbReference type="ARBA" id="ARBA00022989"/>
    </source>
</evidence>
<keyword evidence="7" id="KW-0472">Membrane</keyword>
<feature type="non-terminal residue" evidence="10">
    <location>
        <position position="772"/>
    </location>
</feature>
<evidence type="ECO:0000256" key="3">
    <source>
        <dbReference type="ARBA" id="ARBA00022692"/>
    </source>
</evidence>
<feature type="region of interest" description="Disordered" evidence="8">
    <location>
        <begin position="67"/>
        <end position="92"/>
    </location>
</feature>
<comment type="subcellular location">
    <subcellularLocation>
        <location evidence="1">Mitochondrion inner membrane</location>
        <topology evidence="1">Single-pass membrane protein</topology>
    </subcellularLocation>
</comment>
<dbReference type="EMBL" id="CAUYUJ010017778">
    <property type="protein sequence ID" value="CAK0877798.1"/>
    <property type="molecule type" value="Genomic_DNA"/>
</dbReference>
<keyword evidence="5" id="KW-1133">Transmembrane helix</keyword>
<evidence type="ECO:0000256" key="4">
    <source>
        <dbReference type="ARBA" id="ARBA00022792"/>
    </source>
</evidence>
<keyword evidence="3" id="KW-0812">Transmembrane</keyword>
<evidence type="ECO:0000256" key="1">
    <source>
        <dbReference type="ARBA" id="ARBA00004434"/>
    </source>
</evidence>
<reference evidence="10" key="1">
    <citation type="submission" date="2023-10" db="EMBL/GenBank/DDBJ databases">
        <authorList>
            <person name="Chen Y."/>
            <person name="Shah S."/>
            <person name="Dougan E. K."/>
            <person name="Thang M."/>
            <person name="Chan C."/>
        </authorList>
    </citation>
    <scope>NUCLEOTIDE SEQUENCE [LARGE SCALE GENOMIC DNA]</scope>
</reference>
<keyword evidence="4" id="KW-0999">Mitochondrion inner membrane</keyword>
<sequence length="772" mass="83581">MLRLLAPAVPAHGAAAARRRGRAASAALAAPPARRCVPPRAPQPAAPAPGVRARASVATLDEVLDAAQEAGSRDDDASAVPGGGKGAAAQGAAPAARARPSVALKVAAQQGVLWFANVYPTKAFRFDFRQVLTHHNHETLIPTLLPEGVEVLRMVPREREGGAFVYFRAPPSFVLQVLLRLGKKGEGAKQTSEDVDILLKVCEGITGYLKNHDVRAFLSPFPVRAHRVRGEPYLEDLMTRYPSSRLRVRLEPPSAGVGEEQLYQNLRRYGQLDDLTTLPDGKGFRASFTYTAGAVAARNCLHRSYLSPAGGGPAVRLHFEYEPFMQKWLREQITSNARYSVSLLVFCTLGMTYLIWDPLRALSVQLRVAGSLLHAPGAGPPLGGAEAEGAGADRLRLSGARGWLLHALSGAWMPDGWAPYTPSRMRASRALGASSGILADFWADRPEELSELRHWLTQPQDKLMLLTGCRGNGQEAIVAQLVGGRAVLIDVGEMLEAGGGADDQIFLRIFCKALGYWPAQGMDRQMSALLELMLPGSGKLSRENELIVAVQRILSCVTQALIDWKNRRALGGQQDAAMAAPLFVVSGFTAENRDRREGFFSALVKWGAYMSEAGLARVLFIADSSFAEPAMLGELSNRPERLDVTQLQDADPGSVRQILRRQIGDQGASSLTDAELAAIGGRFRDIASLVNRVRSGDDPKQAVRHLVEAAETTVRTLLMVGQPGVQWTRPQLWRAVRMLESSPGSAGNPGVVPYDVFLWGVFRGDEVALRSM</sequence>
<organism evidence="10 11">
    <name type="scientific">Prorocentrum cordatum</name>
    <dbReference type="NCBI Taxonomy" id="2364126"/>
    <lineage>
        <taxon>Eukaryota</taxon>
        <taxon>Sar</taxon>
        <taxon>Alveolata</taxon>
        <taxon>Dinophyceae</taxon>
        <taxon>Prorocentrales</taxon>
        <taxon>Prorocentraceae</taxon>
        <taxon>Prorocentrum</taxon>
    </lineage>
</organism>
<feature type="region of interest" description="Disordered" evidence="8">
    <location>
        <begin position="32"/>
        <end position="52"/>
    </location>
</feature>
<evidence type="ECO:0000313" key="10">
    <source>
        <dbReference type="EMBL" id="CAK0877798.1"/>
    </source>
</evidence>
<accession>A0ABN9VZE9</accession>
<gene>
    <name evidence="10" type="ORF">PCOR1329_LOCUS61754</name>
</gene>
<keyword evidence="11" id="KW-1185">Reference proteome</keyword>
<dbReference type="Pfam" id="PF10443">
    <property type="entry name" value="RNA12"/>
    <property type="match status" value="1"/>
</dbReference>
<dbReference type="PANTHER" id="PTHR32198:SF2">
    <property type="entry name" value="MITOCHONDRIAL ESCAPE PROTEIN 2"/>
    <property type="match status" value="1"/>
</dbReference>